<dbReference type="GO" id="GO:0006950">
    <property type="term" value="P:response to stress"/>
    <property type="evidence" value="ECO:0007669"/>
    <property type="project" value="TreeGrafter"/>
</dbReference>
<dbReference type="InterPro" id="IPR039422">
    <property type="entry name" value="MarR/SlyA-like"/>
</dbReference>
<dbReference type="PROSITE" id="PS01117">
    <property type="entry name" value="HTH_MARR_1"/>
    <property type="match status" value="1"/>
</dbReference>
<keyword evidence="2 5" id="KW-0238">DNA-binding</keyword>
<dbReference type="OrthoDB" id="3177763at2"/>
<dbReference type="Pfam" id="PF12802">
    <property type="entry name" value="MarR_2"/>
    <property type="match status" value="1"/>
</dbReference>
<name>A0A239LDY5_9ACTN</name>
<sequence>MRGETWVDADIDELCLSFLVRQAWLNMRGAMDGALSGLGLSVAQYASLLVLADQPGITIADLARAVASTRQSANELLAGLADQGLVERRRHPTDGRSQQVFLTDAGRERLEEARPVVRERERELEAGFSQEERRLARQWLRRMTGDQPA</sequence>
<evidence type="ECO:0000256" key="3">
    <source>
        <dbReference type="ARBA" id="ARBA00023163"/>
    </source>
</evidence>
<feature type="domain" description="HTH marR-type" evidence="4">
    <location>
        <begin position="13"/>
        <end position="145"/>
    </location>
</feature>
<dbReference type="InterPro" id="IPR036388">
    <property type="entry name" value="WH-like_DNA-bd_sf"/>
</dbReference>
<dbReference type="PANTHER" id="PTHR33164:SF43">
    <property type="entry name" value="HTH-TYPE TRANSCRIPTIONAL REPRESSOR YETL"/>
    <property type="match status" value="1"/>
</dbReference>
<protein>
    <submittedName>
        <fullName evidence="5">DNA-binding transcriptional regulator, MarR family</fullName>
    </submittedName>
</protein>
<dbReference type="AlphaFoldDB" id="A0A239LDY5"/>
<dbReference type="SUPFAM" id="SSF46785">
    <property type="entry name" value="Winged helix' DNA-binding domain"/>
    <property type="match status" value="1"/>
</dbReference>
<keyword evidence="6" id="KW-1185">Reference proteome</keyword>
<accession>A0A239LDY5</accession>
<dbReference type="PROSITE" id="PS50995">
    <property type="entry name" value="HTH_MARR_2"/>
    <property type="match status" value="1"/>
</dbReference>
<proteinExistence type="predicted"/>
<evidence type="ECO:0000259" key="4">
    <source>
        <dbReference type="PROSITE" id="PS50995"/>
    </source>
</evidence>
<keyword evidence="3" id="KW-0804">Transcription</keyword>
<gene>
    <name evidence="5" type="ORF">SAMN05216252_11928</name>
</gene>
<reference evidence="5 6" key="1">
    <citation type="submission" date="2017-06" db="EMBL/GenBank/DDBJ databases">
        <authorList>
            <person name="Kim H.J."/>
            <person name="Triplett B.A."/>
        </authorList>
    </citation>
    <scope>NUCLEOTIDE SEQUENCE [LARGE SCALE GENOMIC DNA]</scope>
    <source>
        <strain evidence="5 6">CGMCC 4.1858</strain>
    </source>
</reference>
<evidence type="ECO:0000313" key="6">
    <source>
        <dbReference type="Proteomes" id="UP000198280"/>
    </source>
</evidence>
<dbReference type="PANTHER" id="PTHR33164">
    <property type="entry name" value="TRANSCRIPTIONAL REGULATOR, MARR FAMILY"/>
    <property type="match status" value="1"/>
</dbReference>
<evidence type="ECO:0000256" key="2">
    <source>
        <dbReference type="ARBA" id="ARBA00023125"/>
    </source>
</evidence>
<dbReference type="InterPro" id="IPR000835">
    <property type="entry name" value="HTH_MarR-typ"/>
</dbReference>
<dbReference type="GO" id="GO:0003677">
    <property type="term" value="F:DNA binding"/>
    <property type="evidence" value="ECO:0007669"/>
    <property type="project" value="UniProtKB-KW"/>
</dbReference>
<dbReference type="InterPro" id="IPR036390">
    <property type="entry name" value="WH_DNA-bd_sf"/>
</dbReference>
<evidence type="ECO:0000313" key="5">
    <source>
        <dbReference type="EMBL" id="SNT27744.1"/>
    </source>
</evidence>
<dbReference type="Proteomes" id="UP000198280">
    <property type="component" value="Unassembled WGS sequence"/>
</dbReference>
<dbReference type="Gene3D" id="1.10.10.10">
    <property type="entry name" value="Winged helix-like DNA-binding domain superfamily/Winged helix DNA-binding domain"/>
    <property type="match status" value="1"/>
</dbReference>
<dbReference type="EMBL" id="FZOF01000019">
    <property type="protein sequence ID" value="SNT27744.1"/>
    <property type="molecule type" value="Genomic_DNA"/>
</dbReference>
<dbReference type="PRINTS" id="PR00598">
    <property type="entry name" value="HTHMARR"/>
</dbReference>
<dbReference type="InterPro" id="IPR023187">
    <property type="entry name" value="Tscrpt_reg_MarR-type_CS"/>
</dbReference>
<dbReference type="GO" id="GO:0003700">
    <property type="term" value="F:DNA-binding transcription factor activity"/>
    <property type="evidence" value="ECO:0007669"/>
    <property type="project" value="InterPro"/>
</dbReference>
<keyword evidence="1" id="KW-0805">Transcription regulation</keyword>
<dbReference type="SMART" id="SM00347">
    <property type="entry name" value="HTH_MARR"/>
    <property type="match status" value="1"/>
</dbReference>
<evidence type="ECO:0000256" key="1">
    <source>
        <dbReference type="ARBA" id="ARBA00023015"/>
    </source>
</evidence>
<organism evidence="5 6">
    <name type="scientific">Actinacidiphila glaucinigra</name>
    <dbReference type="NCBI Taxonomy" id="235986"/>
    <lineage>
        <taxon>Bacteria</taxon>
        <taxon>Bacillati</taxon>
        <taxon>Actinomycetota</taxon>
        <taxon>Actinomycetes</taxon>
        <taxon>Kitasatosporales</taxon>
        <taxon>Streptomycetaceae</taxon>
        <taxon>Actinacidiphila</taxon>
    </lineage>
</organism>
<dbReference type="RefSeq" id="WP_089226891.1">
    <property type="nucleotide sequence ID" value="NZ_FZOF01000019.1"/>
</dbReference>